<dbReference type="InterPro" id="IPR036513">
    <property type="entry name" value="STAS_dom_sf"/>
</dbReference>
<comment type="caution">
    <text evidence="1">The sequence shown here is derived from an EMBL/GenBank/DDBJ whole genome shotgun (WGS) entry which is preliminary data.</text>
</comment>
<evidence type="ECO:0000313" key="1">
    <source>
        <dbReference type="EMBL" id="MDC0680777.1"/>
    </source>
</evidence>
<dbReference type="Gene3D" id="3.40.50.10600">
    <property type="entry name" value="SpoIIaa-like domains"/>
    <property type="match status" value="1"/>
</dbReference>
<dbReference type="Proteomes" id="UP001217485">
    <property type="component" value="Unassembled WGS sequence"/>
</dbReference>
<sequence length="143" mass="15346">MSDLGLKDASSDVRDDPDGIVRVVIHGEVSEDRVRAVLGAIRRVAESGRDVLVLADARHMGPISASARKAVTEEVRSTRVDAVAMIGASFSMRVIVALLAKGVQMLTGQPYPQQFFDTEGEAHAWLLARRDALRAGRGPGTPE</sequence>
<organism evidence="1 2">
    <name type="scientific">Sorangium atrum</name>
    <dbReference type="NCBI Taxonomy" id="2995308"/>
    <lineage>
        <taxon>Bacteria</taxon>
        <taxon>Pseudomonadati</taxon>
        <taxon>Myxococcota</taxon>
        <taxon>Polyangia</taxon>
        <taxon>Polyangiales</taxon>
        <taxon>Polyangiaceae</taxon>
        <taxon>Sorangium</taxon>
    </lineage>
</organism>
<reference evidence="1 2" key="1">
    <citation type="submission" date="2023-01" db="EMBL/GenBank/DDBJ databases">
        <title>Minimal conservation of predation-associated metabolite biosynthetic gene clusters underscores biosynthetic potential of Myxococcota including descriptions for ten novel species: Archangium lansinium sp. nov., Myxococcus landrumus sp. nov., Nannocystis bai.</title>
        <authorList>
            <person name="Ahearne A."/>
            <person name="Stevens C."/>
            <person name="Dowd S."/>
        </authorList>
    </citation>
    <scope>NUCLEOTIDE SEQUENCE [LARGE SCALE GENOMIC DNA]</scope>
    <source>
        <strain evidence="1 2">WIWO2</strain>
    </source>
</reference>
<accession>A0ABT5C2Y9</accession>
<name>A0ABT5C2Y9_9BACT</name>
<dbReference type="RefSeq" id="WP_272097803.1">
    <property type="nucleotide sequence ID" value="NZ_JAQNDK010000002.1"/>
</dbReference>
<keyword evidence="2" id="KW-1185">Reference proteome</keyword>
<dbReference type="EMBL" id="JAQNDK010000002">
    <property type="protein sequence ID" value="MDC0680777.1"/>
    <property type="molecule type" value="Genomic_DNA"/>
</dbReference>
<protein>
    <submittedName>
        <fullName evidence="1">STAS/SEC14 domain-containing protein</fullName>
    </submittedName>
</protein>
<proteinExistence type="predicted"/>
<gene>
    <name evidence="1" type="ORF">POL72_23765</name>
</gene>
<evidence type="ECO:0000313" key="2">
    <source>
        <dbReference type="Proteomes" id="UP001217485"/>
    </source>
</evidence>
<dbReference type="InterPro" id="IPR021866">
    <property type="entry name" value="SpoIIAA-like"/>
</dbReference>
<dbReference type="Pfam" id="PF11964">
    <property type="entry name" value="SpoIIAA-like"/>
    <property type="match status" value="1"/>
</dbReference>
<dbReference type="InterPro" id="IPR038396">
    <property type="entry name" value="SpoIIAA-like_sf"/>
</dbReference>
<dbReference type="SUPFAM" id="SSF52091">
    <property type="entry name" value="SpoIIaa-like"/>
    <property type="match status" value="1"/>
</dbReference>